<dbReference type="Gene3D" id="3.30.565.10">
    <property type="entry name" value="Histidine kinase-like ATPase, C-terminal domain"/>
    <property type="match status" value="1"/>
</dbReference>
<evidence type="ECO:0000256" key="2">
    <source>
        <dbReference type="ARBA" id="ARBA00012438"/>
    </source>
</evidence>
<feature type="transmembrane region" description="Helical" evidence="10">
    <location>
        <begin position="512"/>
        <end position="533"/>
    </location>
</feature>
<keyword evidence="10" id="KW-0812">Transmembrane</keyword>
<keyword evidence="6 13" id="KW-0418">Kinase</keyword>
<evidence type="ECO:0000256" key="9">
    <source>
        <dbReference type="SAM" id="MobiDB-lite"/>
    </source>
</evidence>
<evidence type="ECO:0000313" key="14">
    <source>
        <dbReference type="Proteomes" id="UP000721954"/>
    </source>
</evidence>
<feature type="region of interest" description="Disordered" evidence="9">
    <location>
        <begin position="331"/>
        <end position="369"/>
    </location>
</feature>
<feature type="domain" description="Histidine kinase/HSP90-like ATPase" evidence="11">
    <location>
        <begin position="374"/>
        <end position="476"/>
    </location>
</feature>
<dbReference type="Proteomes" id="UP000721954">
    <property type="component" value="Unassembled WGS sequence"/>
</dbReference>
<comment type="caution">
    <text evidence="13">The sequence shown here is derived from an EMBL/GenBank/DDBJ whole genome shotgun (WGS) entry which is preliminary data.</text>
</comment>
<evidence type="ECO:0000256" key="8">
    <source>
        <dbReference type="ARBA" id="ARBA00023012"/>
    </source>
</evidence>
<keyword evidence="5" id="KW-0547">Nucleotide-binding</keyword>
<evidence type="ECO:0000313" key="13">
    <source>
        <dbReference type="EMBL" id="MBO8202667.1"/>
    </source>
</evidence>
<evidence type="ECO:0000259" key="11">
    <source>
        <dbReference type="Pfam" id="PF02518"/>
    </source>
</evidence>
<gene>
    <name evidence="13" type="ORF">JW613_30955</name>
</gene>
<keyword evidence="10" id="KW-1133">Transmembrane helix</keyword>
<feature type="transmembrane region" description="Helical" evidence="10">
    <location>
        <begin position="175"/>
        <end position="194"/>
    </location>
</feature>
<dbReference type="InterPro" id="IPR003594">
    <property type="entry name" value="HATPase_dom"/>
</dbReference>
<keyword evidence="7" id="KW-0067">ATP-binding</keyword>
<dbReference type="EC" id="2.7.13.3" evidence="2"/>
<sequence length="621" mass="66040">MSAANPPRTVTAVNSSARARTRRPAGGPAAGPGAGRPDGVHGRFRDRLKGRLGEGLRRRRVREALADLALFLFMAYPLPFLTDVPVWLRVVAAPLLAAAAAMSRRAPLAAATVPAVLGLTATPELFTSTFAPSLVALSFLLGRRTQDVRPSLVAAALLCAAGLVLALTLPGADLWAWFTLVSTVLFAAVLPWLLGRFRRQQYELHSAGWELAARMEREQQLVAERTRLRERSRIAGDMHDSLGHDLSLIAVRAAALQVSPGVDADASASAAELRQAAADATERLRQIIGLLRQDTTELHQEPPTVSETVPDLVARTAASGVDICLRHHTAQEATEEEAAGEAGTGKAGTGKAGEGKAGEGAESDPSRLPPLVDRALHRVVQEAITNATKHAPGSAITVELRQGSTAVDVTVRNGAIPEAAPAAGAAAGADAGRPGPGGGSGTGLISLDERVRQAGGTFRAHRTDDGFEVTAHLPLTAEPLPPAAPEGDTGISRSREELAQARRRVRRGMVNALWIPVAATAALAVLMYGFQLYTSHQSVLPQHTFEQLRTGDAETSVTPRLPSYEFDEESRPYGAPPDPPHTDECRFYRTATFDNSPLYRLCFADGRLSHKDRVTNERDDG</sequence>
<dbReference type="PANTHER" id="PTHR24421">
    <property type="entry name" value="NITRATE/NITRITE SENSOR PROTEIN NARX-RELATED"/>
    <property type="match status" value="1"/>
</dbReference>
<keyword evidence="8" id="KW-0902">Two-component regulatory system</keyword>
<evidence type="ECO:0000256" key="7">
    <source>
        <dbReference type="ARBA" id="ARBA00022840"/>
    </source>
</evidence>
<dbReference type="EMBL" id="JAFFZM010000026">
    <property type="protein sequence ID" value="MBO8202667.1"/>
    <property type="molecule type" value="Genomic_DNA"/>
</dbReference>
<dbReference type="Pfam" id="PF02518">
    <property type="entry name" value="HATPase_c"/>
    <property type="match status" value="1"/>
</dbReference>
<dbReference type="Gene3D" id="1.20.5.1930">
    <property type="match status" value="1"/>
</dbReference>
<proteinExistence type="predicted"/>
<feature type="region of interest" description="Disordered" evidence="9">
    <location>
        <begin position="550"/>
        <end position="583"/>
    </location>
</feature>
<feature type="domain" description="Signal transduction histidine kinase subgroup 3 dimerisation and phosphoacceptor" evidence="12">
    <location>
        <begin position="230"/>
        <end position="294"/>
    </location>
</feature>
<organism evidence="13 14">
    <name type="scientific">Streptomyces smyrnaeus</name>
    <dbReference type="NCBI Taxonomy" id="1387713"/>
    <lineage>
        <taxon>Bacteria</taxon>
        <taxon>Bacillati</taxon>
        <taxon>Actinomycetota</taxon>
        <taxon>Actinomycetes</taxon>
        <taxon>Kitasatosporales</taxon>
        <taxon>Streptomycetaceae</taxon>
        <taxon>Streptomyces</taxon>
    </lineage>
</organism>
<feature type="transmembrane region" description="Helical" evidence="10">
    <location>
        <begin position="64"/>
        <end position="80"/>
    </location>
</feature>
<evidence type="ECO:0000256" key="4">
    <source>
        <dbReference type="ARBA" id="ARBA00022679"/>
    </source>
</evidence>
<reference evidence="13 14" key="1">
    <citation type="submission" date="2021-02" db="EMBL/GenBank/DDBJ databases">
        <title>Streptomyces spirodelae sp. nov., isolated from duckweed.</title>
        <authorList>
            <person name="Saimee Y."/>
            <person name="Duangmal K."/>
        </authorList>
    </citation>
    <scope>NUCLEOTIDE SEQUENCE [LARGE SCALE GENOMIC DNA]</scope>
    <source>
        <strain evidence="13 14">DSM 42105</strain>
    </source>
</reference>
<dbReference type="Pfam" id="PF07730">
    <property type="entry name" value="HisKA_3"/>
    <property type="match status" value="1"/>
</dbReference>
<evidence type="ECO:0000259" key="12">
    <source>
        <dbReference type="Pfam" id="PF07730"/>
    </source>
</evidence>
<feature type="region of interest" description="Disordered" evidence="9">
    <location>
        <begin position="1"/>
        <end position="44"/>
    </location>
</feature>
<dbReference type="InterPro" id="IPR036890">
    <property type="entry name" value="HATPase_C_sf"/>
</dbReference>
<dbReference type="PANTHER" id="PTHR24421:SF10">
    <property type="entry name" value="NITRATE_NITRITE SENSOR PROTEIN NARQ"/>
    <property type="match status" value="1"/>
</dbReference>
<dbReference type="InterPro" id="IPR050482">
    <property type="entry name" value="Sensor_HK_TwoCompSys"/>
</dbReference>
<dbReference type="GO" id="GO:0016301">
    <property type="term" value="F:kinase activity"/>
    <property type="evidence" value="ECO:0007669"/>
    <property type="project" value="UniProtKB-KW"/>
</dbReference>
<evidence type="ECO:0000256" key="5">
    <source>
        <dbReference type="ARBA" id="ARBA00022741"/>
    </source>
</evidence>
<dbReference type="SUPFAM" id="SSF55874">
    <property type="entry name" value="ATPase domain of HSP90 chaperone/DNA topoisomerase II/histidine kinase"/>
    <property type="match status" value="1"/>
</dbReference>
<evidence type="ECO:0000256" key="1">
    <source>
        <dbReference type="ARBA" id="ARBA00000085"/>
    </source>
</evidence>
<keyword evidence="3" id="KW-0597">Phosphoprotein</keyword>
<name>A0ABS3Y4T4_9ACTN</name>
<keyword evidence="14" id="KW-1185">Reference proteome</keyword>
<feature type="transmembrane region" description="Helical" evidence="10">
    <location>
        <begin position="152"/>
        <end position="169"/>
    </location>
</feature>
<comment type="catalytic activity">
    <reaction evidence="1">
        <text>ATP + protein L-histidine = ADP + protein N-phospho-L-histidine.</text>
        <dbReference type="EC" id="2.7.13.3"/>
    </reaction>
</comment>
<evidence type="ECO:0000256" key="6">
    <source>
        <dbReference type="ARBA" id="ARBA00022777"/>
    </source>
</evidence>
<feature type="compositionally biased region" description="Gly residues" evidence="9">
    <location>
        <begin position="342"/>
        <end position="352"/>
    </location>
</feature>
<dbReference type="InterPro" id="IPR011712">
    <property type="entry name" value="Sig_transdc_His_kin_sub3_dim/P"/>
</dbReference>
<accession>A0ABS3Y4T4</accession>
<keyword evidence="4" id="KW-0808">Transferase</keyword>
<dbReference type="CDD" id="cd16917">
    <property type="entry name" value="HATPase_UhpB-NarQ-NarX-like"/>
    <property type="match status" value="1"/>
</dbReference>
<evidence type="ECO:0000256" key="10">
    <source>
        <dbReference type="SAM" id="Phobius"/>
    </source>
</evidence>
<protein>
    <recommendedName>
        <fullName evidence="2">histidine kinase</fullName>
        <ecNumber evidence="2">2.7.13.3</ecNumber>
    </recommendedName>
</protein>
<keyword evidence="10" id="KW-0472">Membrane</keyword>
<evidence type="ECO:0000256" key="3">
    <source>
        <dbReference type="ARBA" id="ARBA00022553"/>
    </source>
</evidence>